<dbReference type="AlphaFoldDB" id="A0A3M6QPT5"/>
<dbReference type="OrthoDB" id="9792436at2"/>
<dbReference type="RefSeq" id="WP_122230597.1">
    <property type="nucleotide sequence ID" value="NZ_RDQO01000004.1"/>
</dbReference>
<sequence length="232" mass="24626">MNTASTPSHPLRQNVPLEKAYRLLNHGPTVLVSAAHGDRRDIMAAAWAMPLDFQPGKVAVVLDKSTWTRTLLEASGFFGLQVPTVAQAPMVQAVGTSSGKALAEEEGTDKFATYGLAVFAGSASPAPLVEGCAAWLECRLLPEPHIQQTYDLFLGEIVAAQADTRVFSEGRWHFEGHDTLRSIHHVAGGHYLADGAAFDATPMARVDQPGFCKPSLVSPARPAGGAQPATDS</sequence>
<keyword evidence="6" id="KW-1185">Reference proteome</keyword>
<dbReference type="InterPro" id="IPR052174">
    <property type="entry name" value="Flavoredoxin"/>
</dbReference>
<dbReference type="InterPro" id="IPR012349">
    <property type="entry name" value="Split_barrel_FMN-bd"/>
</dbReference>
<dbReference type="Gene3D" id="2.30.110.10">
    <property type="entry name" value="Electron Transport, Fmn-binding Protein, Chain A"/>
    <property type="match status" value="1"/>
</dbReference>
<feature type="domain" description="Flavin reductase like" evidence="4">
    <location>
        <begin position="22"/>
        <end position="174"/>
    </location>
</feature>
<dbReference type="EMBL" id="RDQO01000004">
    <property type="protein sequence ID" value="RMX05066.1"/>
    <property type="molecule type" value="Genomic_DNA"/>
</dbReference>
<comment type="similarity">
    <text evidence="3">Belongs to the flavoredoxin family.</text>
</comment>
<dbReference type="PANTHER" id="PTHR43567:SF1">
    <property type="entry name" value="FLAVOREDOXIN"/>
    <property type="match status" value="1"/>
</dbReference>
<organism evidence="5 6">
    <name type="scientific">Corticibacter populi</name>
    <dbReference type="NCBI Taxonomy" id="1550736"/>
    <lineage>
        <taxon>Bacteria</taxon>
        <taxon>Pseudomonadati</taxon>
        <taxon>Pseudomonadota</taxon>
        <taxon>Betaproteobacteria</taxon>
        <taxon>Burkholderiales</taxon>
        <taxon>Comamonadaceae</taxon>
        <taxon>Corticibacter</taxon>
    </lineage>
</organism>
<name>A0A3M6QPT5_9BURK</name>
<dbReference type="PANTHER" id="PTHR43567">
    <property type="entry name" value="FLAVOREDOXIN-RELATED-RELATED"/>
    <property type="match status" value="1"/>
</dbReference>
<evidence type="ECO:0000259" key="4">
    <source>
        <dbReference type="SMART" id="SM00903"/>
    </source>
</evidence>
<keyword evidence="2" id="KW-0285">Flavoprotein</keyword>
<proteinExistence type="inferred from homology"/>
<reference evidence="5 6" key="1">
    <citation type="submission" date="2018-10" db="EMBL/GenBank/DDBJ databases">
        <title>Draft genome of Cortibacter populi DSM10536.</title>
        <authorList>
            <person name="Bernier A.-M."/>
            <person name="Bernard K."/>
        </authorList>
    </citation>
    <scope>NUCLEOTIDE SEQUENCE [LARGE SCALE GENOMIC DNA]</scope>
    <source>
        <strain evidence="5 6">DSM 105136</strain>
    </source>
</reference>
<evidence type="ECO:0000256" key="3">
    <source>
        <dbReference type="ARBA" id="ARBA00038054"/>
    </source>
</evidence>
<evidence type="ECO:0000256" key="1">
    <source>
        <dbReference type="ARBA" id="ARBA00001917"/>
    </source>
</evidence>
<evidence type="ECO:0000313" key="6">
    <source>
        <dbReference type="Proteomes" id="UP000278006"/>
    </source>
</evidence>
<dbReference type="SUPFAM" id="SSF50475">
    <property type="entry name" value="FMN-binding split barrel"/>
    <property type="match status" value="1"/>
</dbReference>
<protein>
    <submittedName>
        <fullName evidence="5">Flavin reductase family protein</fullName>
    </submittedName>
</protein>
<accession>A0A3M6QPT5</accession>
<comment type="caution">
    <text evidence="5">The sequence shown here is derived from an EMBL/GenBank/DDBJ whole genome shotgun (WGS) entry which is preliminary data.</text>
</comment>
<dbReference type="GO" id="GO:0016646">
    <property type="term" value="F:oxidoreductase activity, acting on the CH-NH group of donors, NAD or NADP as acceptor"/>
    <property type="evidence" value="ECO:0007669"/>
    <property type="project" value="UniProtKB-ARBA"/>
</dbReference>
<dbReference type="InterPro" id="IPR002563">
    <property type="entry name" value="Flavin_Rdtase-like_dom"/>
</dbReference>
<dbReference type="Pfam" id="PF01613">
    <property type="entry name" value="Flavin_Reduct"/>
    <property type="match status" value="1"/>
</dbReference>
<dbReference type="GO" id="GO:0010181">
    <property type="term" value="F:FMN binding"/>
    <property type="evidence" value="ECO:0007669"/>
    <property type="project" value="InterPro"/>
</dbReference>
<dbReference type="SMART" id="SM00903">
    <property type="entry name" value="Flavin_Reduct"/>
    <property type="match status" value="1"/>
</dbReference>
<dbReference type="Proteomes" id="UP000278006">
    <property type="component" value="Unassembled WGS sequence"/>
</dbReference>
<gene>
    <name evidence="5" type="ORF">D8I35_13340</name>
</gene>
<evidence type="ECO:0000313" key="5">
    <source>
        <dbReference type="EMBL" id="RMX05066.1"/>
    </source>
</evidence>
<comment type="cofactor">
    <cofactor evidence="1">
        <name>FMN</name>
        <dbReference type="ChEBI" id="CHEBI:58210"/>
    </cofactor>
</comment>
<evidence type="ECO:0000256" key="2">
    <source>
        <dbReference type="ARBA" id="ARBA00022630"/>
    </source>
</evidence>